<dbReference type="Proteomes" id="UP001317963">
    <property type="component" value="Chromosome"/>
</dbReference>
<evidence type="ECO:0000313" key="1">
    <source>
        <dbReference type="EMBL" id="UZP75182.1"/>
    </source>
</evidence>
<evidence type="ECO:0000313" key="2">
    <source>
        <dbReference type="Proteomes" id="UP001317963"/>
    </source>
</evidence>
<dbReference type="SUPFAM" id="SSF74653">
    <property type="entry name" value="TolA/TonB C-terminal domain"/>
    <property type="match status" value="1"/>
</dbReference>
<accession>A0ABY6Q7B3</accession>
<proteinExistence type="predicted"/>
<name>A0ABY6Q7B3_9GAMM</name>
<sequence>MRAQTCITRRVMFFWSLVFYYGRPMQPLSYAVFALALFTSNAMASDDKRFMRKGLETLYLQELKAYEACRENESEECSFSEVYGFLRLLELNLPEEKTAPRYPTAAQRAGYAAVVTTELTISDAGVVEDVKLLSCESGFGDADLKLNWRHDGRYCGKFELAAKDALTSFKFPIFPLELQGVPRKQLWRNTFLLQGQNSNDINAQITDLKSSQIKKIQKLSKAKDWSALEEYAFQNSEENNAFLYYAADSALMLGDGPLAISRFTQFLKNGGHSYWHFGVKAAAITVSHYYELGNDQEVVDLARDSLLAKYLEEGNVISKAAIADALLKYASSLTLIEKPEIAKALGILEKIKRHGQLYGGIPKGLMDMVNQQTVNIESQIIAIGKSRVRQEEQG</sequence>
<keyword evidence="2" id="KW-1185">Reference proteome</keyword>
<reference evidence="1 2" key="1">
    <citation type="submission" date="2019-02" db="EMBL/GenBank/DDBJ databases">
        <title>Halieaceae_genomes.</title>
        <authorList>
            <person name="Li S.-H."/>
        </authorList>
    </citation>
    <scope>NUCLEOTIDE SEQUENCE [LARGE SCALE GENOMIC DNA]</scope>
    <source>
        <strain evidence="1 2">JH123</strain>
    </source>
</reference>
<protein>
    <recommendedName>
        <fullName evidence="3">TonB C-terminal domain-containing protein</fullName>
    </recommendedName>
</protein>
<gene>
    <name evidence="1" type="ORF">E0F26_10735</name>
</gene>
<dbReference type="Gene3D" id="3.30.1150.10">
    <property type="match status" value="1"/>
</dbReference>
<evidence type="ECO:0008006" key="3">
    <source>
        <dbReference type="Google" id="ProtNLM"/>
    </source>
</evidence>
<organism evidence="1 2">
    <name type="scientific">Candidatus Paraluminiphilus aquimaris</name>
    <dbReference type="NCBI Taxonomy" id="2518994"/>
    <lineage>
        <taxon>Bacteria</taxon>
        <taxon>Pseudomonadati</taxon>
        <taxon>Pseudomonadota</taxon>
        <taxon>Gammaproteobacteria</taxon>
        <taxon>Cellvibrionales</taxon>
        <taxon>Halieaceae</taxon>
        <taxon>Candidatus Paraluminiphilus</taxon>
    </lineage>
</organism>
<dbReference type="EMBL" id="CP036501">
    <property type="protein sequence ID" value="UZP75182.1"/>
    <property type="molecule type" value="Genomic_DNA"/>
</dbReference>